<organism evidence="2 3">
    <name type="scientific">Parasphingopyxis lamellibrachiae</name>
    <dbReference type="NCBI Taxonomy" id="680125"/>
    <lineage>
        <taxon>Bacteria</taxon>
        <taxon>Pseudomonadati</taxon>
        <taxon>Pseudomonadota</taxon>
        <taxon>Alphaproteobacteria</taxon>
        <taxon>Sphingomonadales</taxon>
        <taxon>Sphingomonadaceae</taxon>
        <taxon>Parasphingopyxis</taxon>
    </lineage>
</organism>
<dbReference type="InterPro" id="IPR017946">
    <property type="entry name" value="PLC-like_Pdiesterase_TIM-brl"/>
</dbReference>
<dbReference type="EMBL" id="QRDP01000004">
    <property type="protein sequence ID" value="RED17418.1"/>
    <property type="molecule type" value="Genomic_DNA"/>
</dbReference>
<evidence type="ECO:0000313" key="3">
    <source>
        <dbReference type="Proteomes" id="UP000256310"/>
    </source>
</evidence>
<accession>A0A3D9FIH2</accession>
<dbReference type="PROSITE" id="PS51704">
    <property type="entry name" value="GP_PDE"/>
    <property type="match status" value="1"/>
</dbReference>
<dbReference type="AlphaFoldDB" id="A0A3D9FIH2"/>
<dbReference type="GO" id="GO:0008081">
    <property type="term" value="F:phosphoric diester hydrolase activity"/>
    <property type="evidence" value="ECO:0007669"/>
    <property type="project" value="InterPro"/>
</dbReference>
<evidence type="ECO:0000313" key="2">
    <source>
        <dbReference type="EMBL" id="RED17418.1"/>
    </source>
</evidence>
<gene>
    <name evidence="2" type="ORF">DFR46_2465</name>
</gene>
<dbReference type="RefSeq" id="WP_116236694.1">
    <property type="nucleotide sequence ID" value="NZ_QRDP01000004.1"/>
</dbReference>
<dbReference type="Pfam" id="PF03009">
    <property type="entry name" value="GDPD"/>
    <property type="match status" value="1"/>
</dbReference>
<evidence type="ECO:0000259" key="1">
    <source>
        <dbReference type="PROSITE" id="PS51704"/>
    </source>
</evidence>
<sequence>MADLAFLTRTPFAHRGLHGVDVVENSRAAFEAAIAAGHGVETDVQASKDGVAMVFHDYELDRLTRKSGPVIDRKAAKLEKIRFRNGDETIPRLTEMLDLVDGRAPILIELKAKSRKVKKLCRSVADALSAYDGEAAVMSFNPEVGRWFAKHAPDIVRGLVVTEHDEVSLAARLKGAMQRSLSVLRAEPDFLAYDVRDLPSAFADSLRAKNVPVVTWTVRTDGERVSAAEGADQIIYENP</sequence>
<name>A0A3D9FIH2_9SPHN</name>
<keyword evidence="3" id="KW-1185">Reference proteome</keyword>
<dbReference type="InterPro" id="IPR030395">
    <property type="entry name" value="GP_PDE_dom"/>
</dbReference>
<dbReference type="GO" id="GO:0006629">
    <property type="term" value="P:lipid metabolic process"/>
    <property type="evidence" value="ECO:0007669"/>
    <property type="project" value="InterPro"/>
</dbReference>
<comment type="caution">
    <text evidence="2">The sequence shown here is derived from an EMBL/GenBank/DDBJ whole genome shotgun (WGS) entry which is preliminary data.</text>
</comment>
<dbReference type="Proteomes" id="UP000256310">
    <property type="component" value="Unassembled WGS sequence"/>
</dbReference>
<proteinExistence type="predicted"/>
<dbReference type="PANTHER" id="PTHR46211:SF1">
    <property type="entry name" value="GLYCEROPHOSPHODIESTER PHOSPHODIESTERASE, CYTOPLASMIC"/>
    <property type="match status" value="1"/>
</dbReference>
<reference evidence="2 3" key="1">
    <citation type="submission" date="2018-07" db="EMBL/GenBank/DDBJ databases">
        <title>Genomic Encyclopedia of Type Strains, Phase IV (KMG-IV): sequencing the most valuable type-strain genomes for metagenomic binning, comparative biology and taxonomic classification.</title>
        <authorList>
            <person name="Goeker M."/>
        </authorList>
    </citation>
    <scope>NUCLEOTIDE SEQUENCE [LARGE SCALE GENOMIC DNA]</scope>
    <source>
        <strain evidence="2 3">DSM 26725</strain>
    </source>
</reference>
<dbReference type="OrthoDB" id="384721at2"/>
<dbReference type="Gene3D" id="3.20.20.190">
    <property type="entry name" value="Phosphatidylinositol (PI) phosphodiesterase"/>
    <property type="match status" value="1"/>
</dbReference>
<feature type="domain" description="GP-PDE" evidence="1">
    <location>
        <begin position="9"/>
        <end position="239"/>
    </location>
</feature>
<dbReference type="PANTHER" id="PTHR46211">
    <property type="entry name" value="GLYCEROPHOSPHORYL DIESTER PHOSPHODIESTERASE"/>
    <property type="match status" value="1"/>
</dbReference>
<protein>
    <submittedName>
        <fullName evidence="2">Glycerophosphoryl diester phosphodiesterase</fullName>
    </submittedName>
</protein>
<dbReference type="SUPFAM" id="SSF51695">
    <property type="entry name" value="PLC-like phosphodiesterases"/>
    <property type="match status" value="1"/>
</dbReference>